<dbReference type="AlphaFoldDB" id="A0AAE0G1P1"/>
<evidence type="ECO:0000313" key="1">
    <source>
        <dbReference type="EMBL" id="KAK3269550.1"/>
    </source>
</evidence>
<dbReference type="Proteomes" id="UP001190700">
    <property type="component" value="Unassembled WGS sequence"/>
</dbReference>
<name>A0AAE0G1P1_9CHLO</name>
<keyword evidence="2" id="KW-1185">Reference proteome</keyword>
<evidence type="ECO:0000313" key="2">
    <source>
        <dbReference type="Proteomes" id="UP001190700"/>
    </source>
</evidence>
<organism evidence="1 2">
    <name type="scientific">Cymbomonas tetramitiformis</name>
    <dbReference type="NCBI Taxonomy" id="36881"/>
    <lineage>
        <taxon>Eukaryota</taxon>
        <taxon>Viridiplantae</taxon>
        <taxon>Chlorophyta</taxon>
        <taxon>Pyramimonadophyceae</taxon>
        <taxon>Pyramimonadales</taxon>
        <taxon>Pyramimonadaceae</taxon>
        <taxon>Cymbomonas</taxon>
    </lineage>
</organism>
<proteinExistence type="predicted"/>
<accession>A0AAE0G1P1</accession>
<comment type="caution">
    <text evidence="1">The sequence shown here is derived from an EMBL/GenBank/DDBJ whole genome shotgun (WGS) entry which is preliminary data.</text>
</comment>
<sequence>MFKSILAAVRQIENYVKGVEQAYHANMDCPYGGKKAPAGTVAAFCIPIEDCEEDAYTLTVCPVFQQASDCGASAFAAAERQHGGKMVIEE</sequence>
<gene>
    <name evidence="1" type="ORF">CYMTET_22013</name>
</gene>
<protein>
    <submittedName>
        <fullName evidence="1">Uncharacterized protein</fullName>
    </submittedName>
</protein>
<reference evidence="1 2" key="1">
    <citation type="journal article" date="2015" name="Genome Biol. Evol.">
        <title>Comparative Genomics of a Bacterivorous Green Alga Reveals Evolutionary Causalities and Consequences of Phago-Mixotrophic Mode of Nutrition.</title>
        <authorList>
            <person name="Burns J.A."/>
            <person name="Paasch A."/>
            <person name="Narechania A."/>
            <person name="Kim E."/>
        </authorList>
    </citation>
    <scope>NUCLEOTIDE SEQUENCE [LARGE SCALE GENOMIC DNA]</scope>
    <source>
        <strain evidence="1 2">PLY_AMNH</strain>
    </source>
</reference>
<dbReference type="EMBL" id="LGRX02010884">
    <property type="protein sequence ID" value="KAK3269550.1"/>
    <property type="molecule type" value="Genomic_DNA"/>
</dbReference>